<keyword evidence="2" id="KW-0378">Hydrolase</keyword>
<evidence type="ECO:0000259" key="1">
    <source>
        <dbReference type="Pfam" id="PF19580"/>
    </source>
</evidence>
<keyword evidence="2" id="KW-0540">Nuclease</keyword>
<name>A0A9E2L711_9BACT</name>
<evidence type="ECO:0000313" key="3">
    <source>
        <dbReference type="Proteomes" id="UP000823865"/>
    </source>
</evidence>
<reference evidence="2" key="2">
    <citation type="submission" date="2021-04" db="EMBL/GenBank/DDBJ databases">
        <authorList>
            <person name="Gilroy R."/>
        </authorList>
    </citation>
    <scope>NUCLEOTIDE SEQUENCE</scope>
    <source>
        <strain evidence="2">G3-2149</strain>
    </source>
</reference>
<comment type="caution">
    <text evidence="2">The sequence shown here is derived from an EMBL/GenBank/DDBJ whole genome shotgun (WGS) entry which is preliminary data.</text>
</comment>
<accession>A0A9E2L711</accession>
<protein>
    <submittedName>
        <fullName evidence="2">Endonuclease</fullName>
    </submittedName>
</protein>
<dbReference type="GO" id="GO:0004519">
    <property type="term" value="F:endonuclease activity"/>
    <property type="evidence" value="ECO:0007669"/>
    <property type="project" value="UniProtKB-KW"/>
</dbReference>
<keyword evidence="2" id="KW-0255">Endonuclease</keyword>
<dbReference type="SUPFAM" id="SSF56219">
    <property type="entry name" value="DNase I-like"/>
    <property type="match status" value="1"/>
</dbReference>
<dbReference type="Pfam" id="PF19580">
    <property type="entry name" value="Exo_endo_phos_3"/>
    <property type="match status" value="1"/>
</dbReference>
<dbReference type="Proteomes" id="UP000823865">
    <property type="component" value="Unassembled WGS sequence"/>
</dbReference>
<evidence type="ECO:0000313" key="2">
    <source>
        <dbReference type="EMBL" id="MBU3854171.1"/>
    </source>
</evidence>
<dbReference type="EMBL" id="JAHLFU010000214">
    <property type="protein sequence ID" value="MBU3854171.1"/>
    <property type="molecule type" value="Genomic_DNA"/>
</dbReference>
<dbReference type="PANTHER" id="PTHR42834:SF1">
    <property type="entry name" value="ENDONUCLEASE_EXONUCLEASE_PHOSPHATASE FAMILY PROTEIN (AFU_ORTHOLOGUE AFUA_3G09210)"/>
    <property type="match status" value="1"/>
</dbReference>
<dbReference type="Gene3D" id="3.60.10.10">
    <property type="entry name" value="Endonuclease/exonuclease/phosphatase"/>
    <property type="match status" value="1"/>
</dbReference>
<dbReference type="InterPro" id="IPR005135">
    <property type="entry name" value="Endo/exonuclease/phosphatase"/>
</dbReference>
<dbReference type="PANTHER" id="PTHR42834">
    <property type="entry name" value="ENDONUCLEASE/EXONUCLEASE/PHOSPHATASE FAMILY PROTEIN (AFU_ORTHOLOGUE AFUA_3G09210)"/>
    <property type="match status" value="1"/>
</dbReference>
<gene>
    <name evidence="2" type="ORF">H9789_10240</name>
</gene>
<feature type="domain" description="Endonuclease/exonuclease/phosphatase" evidence="1">
    <location>
        <begin position="28"/>
        <end position="331"/>
    </location>
</feature>
<dbReference type="AlphaFoldDB" id="A0A9E2L711"/>
<reference evidence="2" key="1">
    <citation type="journal article" date="2021" name="PeerJ">
        <title>Extensive microbial diversity within the chicken gut microbiome revealed by metagenomics and culture.</title>
        <authorList>
            <person name="Gilroy R."/>
            <person name="Ravi A."/>
            <person name="Getino M."/>
            <person name="Pursley I."/>
            <person name="Horton D.L."/>
            <person name="Alikhan N.F."/>
            <person name="Baker D."/>
            <person name="Gharbi K."/>
            <person name="Hall N."/>
            <person name="Watson M."/>
            <person name="Adriaenssens E.M."/>
            <person name="Foster-Nyarko E."/>
            <person name="Jarju S."/>
            <person name="Secka A."/>
            <person name="Antonio M."/>
            <person name="Oren A."/>
            <person name="Chaudhuri R.R."/>
            <person name="La Ragione R."/>
            <person name="Hildebrand F."/>
            <person name="Pallen M.J."/>
        </authorList>
    </citation>
    <scope>NUCLEOTIDE SEQUENCE</scope>
    <source>
        <strain evidence="2">G3-2149</strain>
    </source>
</reference>
<dbReference type="InterPro" id="IPR036691">
    <property type="entry name" value="Endo/exonu/phosph_ase_sf"/>
</dbReference>
<sequence length="352" mass="40080">MIRWIYIGVLVFVHGFFRAEAQRPFRILEYNVENLFDLRHDDGHRDEEFLPEGEKCWNAYKYWKKQNLLAKVVAAVGEGHIPDLMVLCEVENDTVVRDLCRRSALRALGYRSLQTASEDDRGIDVAVLYQPGRFRPLRCDTVRVPSREYGFSPTRDLLYLQGKLQSGDTLHLVACHLPSKYSGTRAADRHRRLAARTLAALCDSVLRENPNRYLVVTGDFNASASEEIFRKELAAVSGLYLLPARAQNHPQSVHGTYRYQGRWSCLDHFLVSGALKRSDGRIGVKDTVARVADFPFLLQRDEKHGGWKPFRTYLGPRYLGGYSDHLPLVLDLIIRDDTVRCSESSSPGKSVP</sequence>
<organism evidence="2 3">
    <name type="scientific">Candidatus Paraprevotella stercoravium</name>
    <dbReference type="NCBI Taxonomy" id="2838725"/>
    <lineage>
        <taxon>Bacteria</taxon>
        <taxon>Pseudomonadati</taxon>
        <taxon>Bacteroidota</taxon>
        <taxon>Bacteroidia</taxon>
        <taxon>Bacteroidales</taxon>
        <taxon>Prevotellaceae</taxon>
        <taxon>Paraprevotella</taxon>
    </lineage>
</organism>
<proteinExistence type="predicted"/>